<feature type="non-terminal residue" evidence="2">
    <location>
        <position position="1"/>
    </location>
</feature>
<dbReference type="AlphaFoldDB" id="A0A371E983"/>
<gene>
    <name evidence="2" type="ORF">CR513_59094</name>
</gene>
<feature type="compositionally biased region" description="Polar residues" evidence="1">
    <location>
        <begin position="12"/>
        <end position="23"/>
    </location>
</feature>
<evidence type="ECO:0000256" key="1">
    <source>
        <dbReference type="SAM" id="MobiDB-lite"/>
    </source>
</evidence>
<keyword evidence="3" id="KW-1185">Reference proteome</keyword>
<accession>A0A371E983</accession>
<comment type="caution">
    <text evidence="2">The sequence shown here is derived from an EMBL/GenBank/DDBJ whole genome shotgun (WGS) entry which is preliminary data.</text>
</comment>
<proteinExistence type="predicted"/>
<feature type="compositionally biased region" description="Basic and acidic residues" evidence="1">
    <location>
        <begin position="1"/>
        <end position="11"/>
    </location>
</feature>
<evidence type="ECO:0000313" key="2">
    <source>
        <dbReference type="EMBL" id="RDX62563.1"/>
    </source>
</evidence>
<organism evidence="2 3">
    <name type="scientific">Mucuna pruriens</name>
    <name type="common">Velvet bean</name>
    <name type="synonym">Dolichos pruriens</name>
    <dbReference type="NCBI Taxonomy" id="157652"/>
    <lineage>
        <taxon>Eukaryota</taxon>
        <taxon>Viridiplantae</taxon>
        <taxon>Streptophyta</taxon>
        <taxon>Embryophyta</taxon>
        <taxon>Tracheophyta</taxon>
        <taxon>Spermatophyta</taxon>
        <taxon>Magnoliopsida</taxon>
        <taxon>eudicotyledons</taxon>
        <taxon>Gunneridae</taxon>
        <taxon>Pentapetalae</taxon>
        <taxon>rosids</taxon>
        <taxon>fabids</taxon>
        <taxon>Fabales</taxon>
        <taxon>Fabaceae</taxon>
        <taxon>Papilionoideae</taxon>
        <taxon>50 kb inversion clade</taxon>
        <taxon>NPAAA clade</taxon>
        <taxon>indigoferoid/millettioid clade</taxon>
        <taxon>Phaseoleae</taxon>
        <taxon>Mucuna</taxon>
    </lineage>
</organism>
<sequence>MADRHKADRNIRQSFQDTPPTSQGKEKQTVPIELQTTKIKNVLHNWSINITKNVKFMSNHFYGHPYLKKKRID</sequence>
<feature type="region of interest" description="Disordered" evidence="1">
    <location>
        <begin position="1"/>
        <end position="29"/>
    </location>
</feature>
<dbReference type="Proteomes" id="UP000257109">
    <property type="component" value="Unassembled WGS sequence"/>
</dbReference>
<evidence type="ECO:0000313" key="3">
    <source>
        <dbReference type="Proteomes" id="UP000257109"/>
    </source>
</evidence>
<dbReference type="EMBL" id="QJKJ01015419">
    <property type="protein sequence ID" value="RDX62563.1"/>
    <property type="molecule type" value="Genomic_DNA"/>
</dbReference>
<protein>
    <submittedName>
        <fullName evidence="2">Uncharacterized protein</fullName>
    </submittedName>
</protein>
<reference evidence="2" key="1">
    <citation type="submission" date="2018-05" db="EMBL/GenBank/DDBJ databases">
        <title>Draft genome of Mucuna pruriens seed.</title>
        <authorList>
            <person name="Nnadi N.E."/>
            <person name="Vos R."/>
            <person name="Hasami M.H."/>
            <person name="Devisetty U.K."/>
            <person name="Aguiy J.C."/>
        </authorList>
    </citation>
    <scope>NUCLEOTIDE SEQUENCE [LARGE SCALE GENOMIC DNA]</scope>
    <source>
        <strain evidence="2">JCA_2017</strain>
    </source>
</reference>
<name>A0A371E983_MUCPR</name>